<organism evidence="1">
    <name type="scientific">Serratia marcescens</name>
    <dbReference type="NCBI Taxonomy" id="615"/>
    <lineage>
        <taxon>Bacteria</taxon>
        <taxon>Pseudomonadati</taxon>
        <taxon>Pseudomonadota</taxon>
        <taxon>Gammaproteobacteria</taxon>
        <taxon>Enterobacterales</taxon>
        <taxon>Yersiniaceae</taxon>
        <taxon>Serratia</taxon>
    </lineage>
</organism>
<accession>A0A1C3HG85</accession>
<dbReference type="AlphaFoldDB" id="A0A1C3HG85"/>
<reference evidence="1" key="1">
    <citation type="submission" date="2016-05" db="EMBL/GenBank/DDBJ databases">
        <authorList>
            <person name="Cock P.J.A."/>
            <person name="Cock P.J.A."/>
        </authorList>
    </citation>
    <scope>NUCLEOTIDE SEQUENCE</scope>
    <source>
        <strain evidence="1">PWN146_assembly</strain>
    </source>
</reference>
<protein>
    <submittedName>
        <fullName evidence="1">Uncharacterized protein</fullName>
    </submittedName>
</protein>
<gene>
    <name evidence="1" type="ORF">PWN146_02758</name>
</gene>
<dbReference type="EMBL" id="LT575490">
    <property type="protein sequence ID" value="SAY44060.1"/>
    <property type="molecule type" value="Genomic_DNA"/>
</dbReference>
<evidence type="ECO:0000313" key="1">
    <source>
        <dbReference type="EMBL" id="SAY44060.1"/>
    </source>
</evidence>
<sequence>MRMGYIYVKKLGRYPLCLDKGHISMFTFKIQNIDFR</sequence>
<name>A0A1C3HG85_SERMA</name>
<proteinExistence type="predicted"/>